<proteinExistence type="predicted"/>
<dbReference type="InParanoid" id="A0A0H2R503"/>
<dbReference type="EMBL" id="KQ086506">
    <property type="protein sequence ID" value="KLO04543.1"/>
    <property type="molecule type" value="Genomic_DNA"/>
</dbReference>
<name>A0A0H2R503_9AGAM</name>
<gene>
    <name evidence="2" type="ORF">SCHPADRAFT_751796</name>
</gene>
<accession>A0A0H2R503</accession>
<evidence type="ECO:0000313" key="2">
    <source>
        <dbReference type="EMBL" id="KLO04543.1"/>
    </source>
</evidence>
<keyword evidence="3" id="KW-1185">Reference proteome</keyword>
<dbReference type="Proteomes" id="UP000053477">
    <property type="component" value="Unassembled WGS sequence"/>
</dbReference>
<feature type="region of interest" description="Disordered" evidence="1">
    <location>
        <begin position="30"/>
        <end position="51"/>
    </location>
</feature>
<sequence>MQSRCRDASRAGERPHPLRTAAFEITGPIPRSRPLVMFPEPPQRENGTSIVPRTASRRIDRALTVLRLLLFTTKAPYTVYGRIDVRRADSHHGRESIRGTSRRRSSRCWRCESACSASNAGHCPRSSFAAPIPPPSNLSSACSSSCSVAGTNRRRKNVVVVGVSANSVGVSIHFRRPHVPRLPIRRPANDAVVLDVRAVDSCISSQGFEHVAHGVGMAL</sequence>
<reference evidence="2 3" key="1">
    <citation type="submission" date="2015-04" db="EMBL/GenBank/DDBJ databases">
        <title>Complete genome sequence of Schizopora paradoxa KUC8140, a cosmopolitan wood degrader in East Asia.</title>
        <authorList>
            <consortium name="DOE Joint Genome Institute"/>
            <person name="Min B."/>
            <person name="Park H."/>
            <person name="Jang Y."/>
            <person name="Kim J.-J."/>
            <person name="Kim K.H."/>
            <person name="Pangilinan J."/>
            <person name="Lipzen A."/>
            <person name="Riley R."/>
            <person name="Grigoriev I.V."/>
            <person name="Spatafora J.W."/>
            <person name="Choi I.-G."/>
        </authorList>
    </citation>
    <scope>NUCLEOTIDE SEQUENCE [LARGE SCALE GENOMIC DNA]</scope>
    <source>
        <strain evidence="2 3">KUC8140</strain>
    </source>
</reference>
<evidence type="ECO:0000313" key="3">
    <source>
        <dbReference type="Proteomes" id="UP000053477"/>
    </source>
</evidence>
<organism evidence="2 3">
    <name type="scientific">Schizopora paradoxa</name>
    <dbReference type="NCBI Taxonomy" id="27342"/>
    <lineage>
        <taxon>Eukaryota</taxon>
        <taxon>Fungi</taxon>
        <taxon>Dikarya</taxon>
        <taxon>Basidiomycota</taxon>
        <taxon>Agaricomycotina</taxon>
        <taxon>Agaricomycetes</taxon>
        <taxon>Hymenochaetales</taxon>
        <taxon>Schizoporaceae</taxon>
        <taxon>Schizopora</taxon>
    </lineage>
</organism>
<protein>
    <submittedName>
        <fullName evidence="2">Uncharacterized protein</fullName>
    </submittedName>
</protein>
<dbReference type="AlphaFoldDB" id="A0A0H2R503"/>
<evidence type="ECO:0000256" key="1">
    <source>
        <dbReference type="SAM" id="MobiDB-lite"/>
    </source>
</evidence>